<evidence type="ECO:0000313" key="2">
    <source>
        <dbReference type="EMBL" id="KAK1675176.1"/>
    </source>
</evidence>
<dbReference type="AlphaFoldDB" id="A0AAJ0AJR9"/>
<comment type="caution">
    <text evidence="2">The sequence shown here is derived from an EMBL/GenBank/DDBJ whole genome shotgun (WGS) entry which is preliminary data.</text>
</comment>
<dbReference type="EMBL" id="JAHMHR010000022">
    <property type="protein sequence ID" value="KAK1675176.1"/>
    <property type="molecule type" value="Genomic_DNA"/>
</dbReference>
<dbReference type="GeneID" id="85456938"/>
<keyword evidence="3" id="KW-1185">Reference proteome</keyword>
<dbReference type="Proteomes" id="UP001224890">
    <property type="component" value="Unassembled WGS sequence"/>
</dbReference>
<dbReference type="RefSeq" id="XP_060429179.1">
    <property type="nucleotide sequence ID" value="XM_060572412.1"/>
</dbReference>
<accession>A0AAJ0AJR9</accession>
<proteinExistence type="predicted"/>
<feature type="transmembrane region" description="Helical" evidence="1">
    <location>
        <begin position="12"/>
        <end position="33"/>
    </location>
</feature>
<reference evidence="2" key="1">
    <citation type="submission" date="2021-06" db="EMBL/GenBank/DDBJ databases">
        <title>Comparative genomics, transcriptomics and evolutionary studies reveal genomic signatures of adaptation to plant cell wall in hemibiotrophic fungi.</title>
        <authorList>
            <consortium name="DOE Joint Genome Institute"/>
            <person name="Baroncelli R."/>
            <person name="Diaz J.F."/>
            <person name="Benocci T."/>
            <person name="Peng M."/>
            <person name="Battaglia E."/>
            <person name="Haridas S."/>
            <person name="Andreopoulos W."/>
            <person name="Labutti K."/>
            <person name="Pangilinan J."/>
            <person name="Floch G.L."/>
            <person name="Makela M.R."/>
            <person name="Henrissat B."/>
            <person name="Grigoriev I.V."/>
            <person name="Crouch J.A."/>
            <person name="De Vries R.P."/>
            <person name="Sukno S.A."/>
            <person name="Thon M.R."/>
        </authorList>
    </citation>
    <scope>NUCLEOTIDE SEQUENCE</scope>
    <source>
        <strain evidence="2">CBS 193.32</strain>
    </source>
</reference>
<organism evidence="2 3">
    <name type="scientific">Colletotrichum godetiae</name>
    <dbReference type="NCBI Taxonomy" id="1209918"/>
    <lineage>
        <taxon>Eukaryota</taxon>
        <taxon>Fungi</taxon>
        <taxon>Dikarya</taxon>
        <taxon>Ascomycota</taxon>
        <taxon>Pezizomycotina</taxon>
        <taxon>Sordariomycetes</taxon>
        <taxon>Hypocreomycetidae</taxon>
        <taxon>Glomerellales</taxon>
        <taxon>Glomerellaceae</taxon>
        <taxon>Colletotrichum</taxon>
        <taxon>Colletotrichum acutatum species complex</taxon>
    </lineage>
</organism>
<name>A0AAJ0AJR9_9PEZI</name>
<keyword evidence="1" id="KW-0812">Transmembrane</keyword>
<sequence length="130" mass="14290">MPSLGIGMMTPSALLTLLSLGFIMNMFQGVLIMMSLDEETAKKAEATRLNIDNLRTLSGDMQSKEQVMQAYQLGFAVLFSVHRISSMGTALAFSWVPEGRLDRPSNRAEDSNAVVEMVDLLDDEETDDGL</sequence>
<keyword evidence="1" id="KW-0472">Membrane</keyword>
<evidence type="ECO:0000313" key="3">
    <source>
        <dbReference type="Proteomes" id="UP001224890"/>
    </source>
</evidence>
<gene>
    <name evidence="2" type="ORF">BDP55DRAFT_632351</name>
</gene>
<keyword evidence="1" id="KW-1133">Transmembrane helix</keyword>
<evidence type="ECO:0000256" key="1">
    <source>
        <dbReference type="SAM" id="Phobius"/>
    </source>
</evidence>
<protein>
    <submittedName>
        <fullName evidence="2">Uncharacterized protein</fullName>
    </submittedName>
</protein>